<dbReference type="EMBL" id="KE148148">
    <property type="protein sequence ID" value="EPE08838.1"/>
    <property type="molecule type" value="Genomic_DNA"/>
</dbReference>
<organism evidence="6 7">
    <name type="scientific">Ophiostoma piceae (strain UAMH 11346)</name>
    <name type="common">Sap stain fungus</name>
    <dbReference type="NCBI Taxonomy" id="1262450"/>
    <lineage>
        <taxon>Eukaryota</taxon>
        <taxon>Fungi</taxon>
        <taxon>Dikarya</taxon>
        <taxon>Ascomycota</taxon>
        <taxon>Pezizomycotina</taxon>
        <taxon>Sordariomycetes</taxon>
        <taxon>Sordariomycetidae</taxon>
        <taxon>Ophiostomatales</taxon>
        <taxon>Ophiostomataceae</taxon>
        <taxon>Ophiostoma</taxon>
    </lineage>
</organism>
<protein>
    <submittedName>
        <fullName evidence="6">Pyrroline-5-carboxylate reductase</fullName>
    </submittedName>
</protein>
<dbReference type="InterPro" id="IPR036291">
    <property type="entry name" value="NAD(P)-bd_dom_sf"/>
</dbReference>
<dbReference type="Pfam" id="PF14748">
    <property type="entry name" value="P5CR_dimer"/>
    <property type="match status" value="1"/>
</dbReference>
<dbReference type="Gene3D" id="1.10.3730.10">
    <property type="entry name" value="ProC C-terminal domain-like"/>
    <property type="match status" value="1"/>
</dbReference>
<evidence type="ECO:0000256" key="2">
    <source>
        <dbReference type="ARBA" id="ARBA00022857"/>
    </source>
</evidence>
<dbReference type="PANTHER" id="PTHR11645">
    <property type="entry name" value="PYRROLINE-5-CARBOXYLATE REDUCTASE"/>
    <property type="match status" value="1"/>
</dbReference>
<comment type="similarity">
    <text evidence="1">Belongs to the pyrroline-5-carboxylate reductase family.</text>
</comment>
<sequence length="395" mass="39925">MPATSFTSLPILGNHVATSPSVASSTSGSDHLTLAVLGCGTMGVTILKRILDQLAEMDAPRPLQVITSSASVASMSALYSSHASSAAGAAGATSAAGAPDDMPDRLPTHFLACVRRPEVGKRVRAALWSHSSAVKVVVDDNVHAVQQAGVVILACQSSEAEDLLAAPGMARALSGKLLISICAGITADQVEEYLYGSSPDAAALTVATTDAVSSAHGRCRIVRAIPNAASLIGESMTVIDTATSTGALPADLVALVTWIFRRIGSVVHHPHQSLTKPAKTAAASRAAASSAAASTALGTAGPAFFALMLEAAIDGAVAMGMSRAEAQLMAAQSMRGAAGLVLQNNEHPALLRDRISTPGGCAVHGLLALEEGGVRSTIARAMREATAAAAQEGSQ</sequence>
<dbReference type="Proteomes" id="UP000016923">
    <property type="component" value="Unassembled WGS sequence"/>
</dbReference>
<dbReference type="eggNOG" id="KOG3124">
    <property type="taxonomic scope" value="Eukaryota"/>
</dbReference>
<keyword evidence="3" id="KW-0560">Oxidoreductase</keyword>
<gene>
    <name evidence="6" type="ORF">F503_04425</name>
</gene>
<reference evidence="6 7" key="1">
    <citation type="journal article" date="2013" name="BMC Genomics">
        <title>The genome and transcriptome of the pine saprophyte Ophiostoma piceae, and a comparison with the bark beetle-associated pine pathogen Grosmannia clavigera.</title>
        <authorList>
            <person name="Haridas S."/>
            <person name="Wang Y."/>
            <person name="Lim L."/>
            <person name="Massoumi Alamouti S."/>
            <person name="Jackman S."/>
            <person name="Docking R."/>
            <person name="Robertson G."/>
            <person name="Birol I."/>
            <person name="Bohlmann J."/>
            <person name="Breuil C."/>
        </authorList>
    </citation>
    <scope>NUCLEOTIDE SEQUENCE [LARGE SCALE GENOMIC DNA]</scope>
    <source>
        <strain evidence="6 7">UAMH 11346</strain>
    </source>
</reference>
<keyword evidence="2" id="KW-0521">NADP</keyword>
<dbReference type="STRING" id="1262450.S3CQH6"/>
<dbReference type="HAMAP" id="MF_01925">
    <property type="entry name" value="P5C_reductase"/>
    <property type="match status" value="1"/>
</dbReference>
<dbReference type="GO" id="GO:0004735">
    <property type="term" value="F:pyrroline-5-carboxylate reductase activity"/>
    <property type="evidence" value="ECO:0007669"/>
    <property type="project" value="InterPro"/>
</dbReference>
<dbReference type="OrthoDB" id="10263291at2759"/>
<dbReference type="InterPro" id="IPR028939">
    <property type="entry name" value="P5C_Rdtase_cat_N"/>
</dbReference>
<feature type="domain" description="Pyrroline-5-carboxylate reductase dimerisation" evidence="5">
    <location>
        <begin position="292"/>
        <end position="390"/>
    </location>
</feature>
<dbReference type="FunFam" id="1.10.3730.10:FF:000001">
    <property type="entry name" value="Pyrroline-5-carboxylate reductase"/>
    <property type="match status" value="1"/>
</dbReference>
<dbReference type="PANTHER" id="PTHR11645:SF0">
    <property type="entry name" value="PYRROLINE-5-CARBOXYLATE REDUCTASE 3"/>
    <property type="match status" value="1"/>
</dbReference>
<dbReference type="OMA" id="VWAVKPQ"/>
<dbReference type="InterPro" id="IPR008927">
    <property type="entry name" value="6-PGluconate_DH-like_C_sf"/>
</dbReference>
<evidence type="ECO:0000313" key="7">
    <source>
        <dbReference type="Proteomes" id="UP000016923"/>
    </source>
</evidence>
<evidence type="ECO:0000256" key="1">
    <source>
        <dbReference type="ARBA" id="ARBA00005525"/>
    </source>
</evidence>
<evidence type="ECO:0000313" key="6">
    <source>
        <dbReference type="EMBL" id="EPE08838.1"/>
    </source>
</evidence>
<dbReference type="SUPFAM" id="SSF48179">
    <property type="entry name" value="6-phosphogluconate dehydrogenase C-terminal domain-like"/>
    <property type="match status" value="1"/>
</dbReference>
<evidence type="ECO:0000256" key="3">
    <source>
        <dbReference type="ARBA" id="ARBA00023002"/>
    </source>
</evidence>
<dbReference type="InterPro" id="IPR029036">
    <property type="entry name" value="P5CR_dimer"/>
</dbReference>
<evidence type="ECO:0000259" key="5">
    <source>
        <dbReference type="Pfam" id="PF14748"/>
    </source>
</evidence>
<dbReference type="AlphaFoldDB" id="S3CQH6"/>
<dbReference type="InterPro" id="IPR000304">
    <property type="entry name" value="Pyrroline-COOH_reductase"/>
</dbReference>
<dbReference type="Pfam" id="PF03807">
    <property type="entry name" value="F420_oxidored"/>
    <property type="match status" value="1"/>
</dbReference>
<evidence type="ECO:0000259" key="4">
    <source>
        <dbReference type="Pfam" id="PF03807"/>
    </source>
</evidence>
<keyword evidence="7" id="KW-1185">Reference proteome</keyword>
<dbReference type="VEuPathDB" id="FungiDB:F503_04425"/>
<dbReference type="HOGENOM" id="CLU_042344_1_1_1"/>
<feature type="domain" description="Pyrroline-5-carboxylate reductase catalytic N-terminal" evidence="4">
    <location>
        <begin position="107"/>
        <end position="184"/>
    </location>
</feature>
<proteinExistence type="inferred from homology"/>
<dbReference type="Gene3D" id="3.40.50.720">
    <property type="entry name" value="NAD(P)-binding Rossmann-like Domain"/>
    <property type="match status" value="1"/>
</dbReference>
<name>S3CQH6_OPHP1</name>
<dbReference type="GO" id="GO:0055129">
    <property type="term" value="P:L-proline biosynthetic process"/>
    <property type="evidence" value="ECO:0007669"/>
    <property type="project" value="TreeGrafter"/>
</dbReference>
<dbReference type="SUPFAM" id="SSF51735">
    <property type="entry name" value="NAD(P)-binding Rossmann-fold domains"/>
    <property type="match status" value="1"/>
</dbReference>
<accession>S3CQH6</accession>